<dbReference type="GO" id="GO:0005576">
    <property type="term" value="C:extracellular region"/>
    <property type="evidence" value="ECO:0007669"/>
    <property type="project" value="UniProtKB-SubCell"/>
</dbReference>
<dbReference type="OrthoDB" id="7901229at2759"/>
<evidence type="ECO:0000256" key="1">
    <source>
        <dbReference type="ARBA" id="ARBA00004613"/>
    </source>
</evidence>
<comment type="subcellular location">
    <subcellularLocation>
        <location evidence="1">Secreted</location>
    </subcellularLocation>
</comment>
<dbReference type="GeneID" id="117563300"/>
<keyword evidence="5" id="KW-1185">Reference proteome</keyword>
<reference evidence="6" key="1">
    <citation type="submission" date="2025-08" db="UniProtKB">
        <authorList>
            <consortium name="RefSeq"/>
        </authorList>
    </citation>
    <scope>IDENTIFICATION</scope>
    <source>
        <strain evidence="6">15112-1751.03</strain>
        <tissue evidence="6">Whole Adult</tissue>
    </source>
</reference>
<keyword evidence="2" id="KW-0964">Secreted</keyword>
<name>A0A9C6STL0_DROAB</name>
<evidence type="ECO:0000313" key="6">
    <source>
        <dbReference type="RefSeq" id="XP_051858814.1"/>
    </source>
</evidence>
<feature type="chain" id="PRO_5039701419" evidence="3">
    <location>
        <begin position="24"/>
        <end position="109"/>
    </location>
</feature>
<gene>
    <name evidence="6" type="primary">LOC117563300</name>
</gene>
<evidence type="ECO:0000259" key="4">
    <source>
        <dbReference type="SMART" id="SM01318"/>
    </source>
</evidence>
<feature type="domain" description="Single" evidence="4">
    <location>
        <begin position="39"/>
        <end position="108"/>
    </location>
</feature>
<dbReference type="SMART" id="SM01318">
    <property type="entry name" value="SVWC"/>
    <property type="match status" value="1"/>
</dbReference>
<organism evidence="5 6">
    <name type="scientific">Drosophila albomicans</name>
    <name type="common">Fruit fly</name>
    <dbReference type="NCBI Taxonomy" id="7291"/>
    <lineage>
        <taxon>Eukaryota</taxon>
        <taxon>Metazoa</taxon>
        <taxon>Ecdysozoa</taxon>
        <taxon>Arthropoda</taxon>
        <taxon>Hexapoda</taxon>
        <taxon>Insecta</taxon>
        <taxon>Pterygota</taxon>
        <taxon>Neoptera</taxon>
        <taxon>Endopterygota</taxon>
        <taxon>Diptera</taxon>
        <taxon>Brachycera</taxon>
        <taxon>Muscomorpha</taxon>
        <taxon>Ephydroidea</taxon>
        <taxon>Drosophilidae</taxon>
        <taxon>Drosophila</taxon>
    </lineage>
</organism>
<proteinExistence type="predicted"/>
<keyword evidence="3" id="KW-0732">Signal</keyword>
<dbReference type="Pfam" id="PF15430">
    <property type="entry name" value="SVWC"/>
    <property type="match status" value="1"/>
</dbReference>
<protein>
    <submittedName>
        <fullName evidence="6">Uncharacterized protein LOC117563300</fullName>
    </submittedName>
</protein>
<dbReference type="InterPro" id="IPR029277">
    <property type="entry name" value="SVWC_dom"/>
</dbReference>
<sequence length="109" mass="11717">MKQFISEILLVVMAALLLPHTETAESIKFAADPAYPGKCVVTPNLILNPGQVAQFPGLTCTRVICHGPNNFATIQTCGALGAPTGCFLGELKFPNADYPECCYREIICN</sequence>
<dbReference type="RefSeq" id="XP_051858814.1">
    <property type="nucleotide sequence ID" value="XM_052002854.1"/>
</dbReference>
<evidence type="ECO:0000256" key="2">
    <source>
        <dbReference type="ARBA" id="ARBA00022525"/>
    </source>
</evidence>
<evidence type="ECO:0000313" key="5">
    <source>
        <dbReference type="Proteomes" id="UP000515160"/>
    </source>
</evidence>
<evidence type="ECO:0000256" key="3">
    <source>
        <dbReference type="SAM" id="SignalP"/>
    </source>
</evidence>
<dbReference type="Proteomes" id="UP000515160">
    <property type="component" value="Chromosome 2L"/>
</dbReference>
<dbReference type="AlphaFoldDB" id="A0A9C6STL0"/>
<accession>A0A9C6STL0</accession>
<feature type="signal peptide" evidence="3">
    <location>
        <begin position="1"/>
        <end position="23"/>
    </location>
</feature>